<evidence type="ECO:0000256" key="2">
    <source>
        <dbReference type="ARBA" id="ARBA00022630"/>
    </source>
</evidence>
<dbReference type="PANTHER" id="PTHR43884">
    <property type="entry name" value="ACYL-COA DEHYDROGENASE"/>
    <property type="match status" value="1"/>
</dbReference>
<keyword evidence="2" id="KW-0285">Flavoprotein</keyword>
<evidence type="ECO:0000256" key="3">
    <source>
        <dbReference type="ARBA" id="ARBA00022827"/>
    </source>
</evidence>
<dbReference type="Gene3D" id="2.40.110.10">
    <property type="entry name" value="Butyryl-CoA Dehydrogenase, subunit A, domain 2"/>
    <property type="match status" value="1"/>
</dbReference>
<reference evidence="5" key="2">
    <citation type="submission" date="2022-06" db="UniProtKB">
        <authorList>
            <consortium name="EnsemblMetazoa"/>
        </authorList>
    </citation>
    <scope>IDENTIFICATION</scope>
    <source>
        <strain evidence="5">DF5081</strain>
    </source>
</reference>
<proteinExistence type="predicted"/>
<dbReference type="Gene3D" id="1.10.540.10">
    <property type="entry name" value="Acyl-CoA dehydrogenase/oxidase, N-terminal domain"/>
    <property type="match status" value="1"/>
</dbReference>
<accession>A0A8R1DQB3</accession>
<dbReference type="InterPro" id="IPR046373">
    <property type="entry name" value="Acyl-CoA_Oxase/DH_mid-dom_sf"/>
</dbReference>
<dbReference type="EnsemblMetazoa" id="CJA08962.1">
    <property type="protein sequence ID" value="CJA08962.1"/>
    <property type="gene ID" value="WBGene00128166"/>
</dbReference>
<dbReference type="InterPro" id="IPR009100">
    <property type="entry name" value="AcylCoA_DH/oxidase_NM_dom_sf"/>
</dbReference>
<keyword evidence="6" id="KW-1185">Reference proteome</keyword>
<evidence type="ECO:0000256" key="1">
    <source>
        <dbReference type="ARBA" id="ARBA00001974"/>
    </source>
</evidence>
<dbReference type="Proteomes" id="UP000005237">
    <property type="component" value="Unassembled WGS sequence"/>
</dbReference>
<name>A0A8R1DQB3_CAEJA</name>
<dbReference type="AlphaFoldDB" id="A0A8R1DQB3"/>
<dbReference type="GO" id="GO:0003995">
    <property type="term" value="F:acyl-CoA dehydrogenase activity"/>
    <property type="evidence" value="ECO:0007669"/>
    <property type="project" value="TreeGrafter"/>
</dbReference>
<dbReference type="SUPFAM" id="SSF56645">
    <property type="entry name" value="Acyl-CoA dehydrogenase NM domain-like"/>
    <property type="match status" value="1"/>
</dbReference>
<dbReference type="InterPro" id="IPR037069">
    <property type="entry name" value="AcylCoA_DH/ox_N_sf"/>
</dbReference>
<dbReference type="InterPro" id="IPR013786">
    <property type="entry name" value="AcylCoA_DH/ox_N"/>
</dbReference>
<reference evidence="6" key="1">
    <citation type="submission" date="2010-08" db="EMBL/GenBank/DDBJ databases">
        <authorList>
            <consortium name="Caenorhabditis japonica Sequencing Consortium"/>
            <person name="Wilson R.K."/>
        </authorList>
    </citation>
    <scope>NUCLEOTIDE SEQUENCE [LARGE SCALE GENOMIC DNA]</scope>
    <source>
        <strain evidence="6">DF5081</strain>
    </source>
</reference>
<feature type="domain" description="Acyl-CoA dehydrogenase/oxidase N-terminal" evidence="4">
    <location>
        <begin position="85"/>
        <end position="186"/>
    </location>
</feature>
<evidence type="ECO:0000313" key="6">
    <source>
        <dbReference type="Proteomes" id="UP000005237"/>
    </source>
</evidence>
<keyword evidence="3" id="KW-0274">FAD</keyword>
<dbReference type="Gene3D" id="1.20.140.10">
    <property type="entry name" value="Butyryl-CoA Dehydrogenase, subunit A, domain 3"/>
    <property type="match status" value="1"/>
</dbReference>
<protein>
    <submittedName>
        <fullName evidence="5">Acyl-CoA_dh_N domain-containing protein</fullName>
    </submittedName>
</protein>
<evidence type="ECO:0000313" key="5">
    <source>
        <dbReference type="EnsemblMetazoa" id="CJA08962.1"/>
    </source>
</evidence>
<evidence type="ECO:0000259" key="4">
    <source>
        <dbReference type="Pfam" id="PF02771"/>
    </source>
</evidence>
<comment type="cofactor">
    <cofactor evidence="1">
        <name>FAD</name>
        <dbReference type="ChEBI" id="CHEBI:57692"/>
    </cofactor>
</comment>
<dbReference type="GO" id="GO:0050660">
    <property type="term" value="F:flavin adenine dinucleotide binding"/>
    <property type="evidence" value="ECO:0007669"/>
    <property type="project" value="InterPro"/>
</dbReference>
<sequence length="355" mass="39212">MHRVLSRLHRIQKCTTRSLSDAAKAREVVDISDKSKFAIRTLDNSTPVEKRSLSRGFAMNKFEKDFMIYPEYTDSDDVRNIEGFVDVLRKSLELSVDPKQIEKDGNLSAEVLETLRSNAVFSLAVGKDFGGIGMNNKDISKVFEELSVDWNVYSNAHVSLLAANLVTIYGSDEQKEKYLPGLVSGKLRPSISIVKDSVSGKCEQTAGPTGKSMLNGENIRVVGHHNANFHFVFANNRGEQTCFLLNESELQTTDKIKFTRDETFGLKAIDIGKLELTALVTDKNVLGVAGNGAEIASELTGSGRMPFAAATIGMARRTLRELSHFCNRTPSRVTDRSTLADDSRSQRIVTDLALK</sequence>
<dbReference type="PANTHER" id="PTHR43884:SF9">
    <property type="entry name" value="COMPLEX I ASSEMBLY FACTOR ACAD9, MITOCHONDRIAL"/>
    <property type="match status" value="1"/>
</dbReference>
<organism evidence="5 6">
    <name type="scientific">Caenorhabditis japonica</name>
    <dbReference type="NCBI Taxonomy" id="281687"/>
    <lineage>
        <taxon>Eukaryota</taxon>
        <taxon>Metazoa</taxon>
        <taxon>Ecdysozoa</taxon>
        <taxon>Nematoda</taxon>
        <taxon>Chromadorea</taxon>
        <taxon>Rhabditida</taxon>
        <taxon>Rhabditina</taxon>
        <taxon>Rhabditomorpha</taxon>
        <taxon>Rhabditoidea</taxon>
        <taxon>Rhabditidae</taxon>
        <taxon>Peloderinae</taxon>
        <taxon>Caenorhabditis</taxon>
    </lineage>
</organism>
<dbReference type="Pfam" id="PF02771">
    <property type="entry name" value="Acyl-CoA_dh_N"/>
    <property type="match status" value="1"/>
</dbReference>